<name>A0A4Z0R941_9FIRM</name>
<dbReference type="InterPro" id="IPR000073">
    <property type="entry name" value="AB_hydrolase_1"/>
</dbReference>
<sequence length="269" mass="29807">MFGIYSIFDEYKRRGEVQVPYVTVSGISIYVESTIGNSLPIVFVHGAGGSSKSWSEQLVSDSQYNSWALDLPGHGKSEGSLLSNIKDMAEFINDFIKALTLEKFVLVGHSMGGAIVQEFALQYPEKLRGLVLIATGARLKVSKGVLSTLATGNMPFKDVNHLYGSSTSDDKREEAMWEMNEISPTVYWADFEACNKFDRVLSVGKIKVPSLIIVGDEDVMTPLKYSQFLSSNLPNSQLRIIKGAGHMCMLEKPTEVTTELERFIRNCVD</sequence>
<dbReference type="Gene3D" id="3.40.50.1820">
    <property type="entry name" value="alpha/beta hydrolase"/>
    <property type="match status" value="1"/>
</dbReference>
<dbReference type="GO" id="GO:0016020">
    <property type="term" value="C:membrane"/>
    <property type="evidence" value="ECO:0007669"/>
    <property type="project" value="TreeGrafter"/>
</dbReference>
<proteinExistence type="predicted"/>
<dbReference type="SUPFAM" id="SSF53474">
    <property type="entry name" value="alpha/beta-Hydrolases"/>
    <property type="match status" value="1"/>
</dbReference>
<keyword evidence="3" id="KW-1185">Reference proteome</keyword>
<dbReference type="EMBL" id="SPQQ01000003">
    <property type="protein sequence ID" value="TGE38547.1"/>
    <property type="molecule type" value="Genomic_DNA"/>
</dbReference>
<comment type="caution">
    <text evidence="2">The sequence shown here is derived from an EMBL/GenBank/DDBJ whole genome shotgun (WGS) entry which is preliminary data.</text>
</comment>
<dbReference type="PANTHER" id="PTHR43798:SF33">
    <property type="entry name" value="HYDROLASE, PUTATIVE (AFU_ORTHOLOGUE AFUA_2G14860)-RELATED"/>
    <property type="match status" value="1"/>
</dbReference>
<dbReference type="InterPro" id="IPR050266">
    <property type="entry name" value="AB_hydrolase_sf"/>
</dbReference>
<dbReference type="Proteomes" id="UP000298460">
    <property type="component" value="Unassembled WGS sequence"/>
</dbReference>
<dbReference type="GO" id="GO:0016787">
    <property type="term" value="F:hydrolase activity"/>
    <property type="evidence" value="ECO:0007669"/>
    <property type="project" value="UniProtKB-KW"/>
</dbReference>
<evidence type="ECO:0000313" key="3">
    <source>
        <dbReference type="Proteomes" id="UP000298460"/>
    </source>
</evidence>
<reference evidence="2 3" key="1">
    <citation type="submission" date="2019-03" db="EMBL/GenBank/DDBJ databases">
        <title>Draft Genome Sequence of Desulfosporosinus fructosivorans Strain 63.6F, Isolated from Marine Sediment in the Baltic Sea.</title>
        <authorList>
            <person name="Hausmann B."/>
            <person name="Vandieken V."/>
            <person name="Pjevac P."/>
            <person name="Schreck K."/>
            <person name="Herbold C.W."/>
            <person name="Loy A."/>
        </authorList>
    </citation>
    <scope>NUCLEOTIDE SEQUENCE [LARGE SCALE GENOMIC DNA]</scope>
    <source>
        <strain evidence="2 3">63.6F</strain>
    </source>
</reference>
<feature type="domain" description="AB hydrolase-1" evidence="1">
    <location>
        <begin position="40"/>
        <end position="135"/>
    </location>
</feature>
<dbReference type="PRINTS" id="PR00111">
    <property type="entry name" value="ABHYDROLASE"/>
</dbReference>
<dbReference type="InterPro" id="IPR029058">
    <property type="entry name" value="AB_hydrolase_fold"/>
</dbReference>
<evidence type="ECO:0000259" key="1">
    <source>
        <dbReference type="Pfam" id="PF00561"/>
    </source>
</evidence>
<gene>
    <name evidence="2" type="ORF">E4K67_11530</name>
</gene>
<dbReference type="Pfam" id="PF00561">
    <property type="entry name" value="Abhydrolase_1"/>
    <property type="match status" value="1"/>
</dbReference>
<dbReference type="PANTHER" id="PTHR43798">
    <property type="entry name" value="MONOACYLGLYCEROL LIPASE"/>
    <property type="match status" value="1"/>
</dbReference>
<protein>
    <submittedName>
        <fullName evidence="2">Alpha/beta hydrolase</fullName>
    </submittedName>
</protein>
<dbReference type="AlphaFoldDB" id="A0A4Z0R941"/>
<evidence type="ECO:0000313" key="2">
    <source>
        <dbReference type="EMBL" id="TGE38547.1"/>
    </source>
</evidence>
<organism evidence="2 3">
    <name type="scientific">Desulfosporosinus fructosivorans</name>
    <dbReference type="NCBI Taxonomy" id="2018669"/>
    <lineage>
        <taxon>Bacteria</taxon>
        <taxon>Bacillati</taxon>
        <taxon>Bacillota</taxon>
        <taxon>Clostridia</taxon>
        <taxon>Eubacteriales</taxon>
        <taxon>Desulfitobacteriaceae</taxon>
        <taxon>Desulfosporosinus</taxon>
    </lineage>
</organism>
<accession>A0A4Z0R941</accession>
<keyword evidence="2" id="KW-0378">Hydrolase</keyword>